<keyword evidence="3 7" id="KW-0812">Transmembrane</keyword>
<organism evidence="10 11">
    <name type="scientific">Paxillus rubicundulus Ve08.2h10</name>
    <dbReference type="NCBI Taxonomy" id="930991"/>
    <lineage>
        <taxon>Eukaryota</taxon>
        <taxon>Fungi</taxon>
        <taxon>Dikarya</taxon>
        <taxon>Basidiomycota</taxon>
        <taxon>Agaricomycotina</taxon>
        <taxon>Agaricomycetes</taxon>
        <taxon>Agaricomycetidae</taxon>
        <taxon>Boletales</taxon>
        <taxon>Paxilineae</taxon>
        <taxon>Paxillaceae</taxon>
        <taxon>Paxillus</taxon>
    </lineage>
</organism>
<dbReference type="AlphaFoldDB" id="A0A0D0ECH0"/>
<keyword evidence="4" id="KW-0256">Endoplasmic reticulum</keyword>
<evidence type="ECO:0000259" key="9">
    <source>
        <dbReference type="PROSITE" id="PS51751"/>
    </source>
</evidence>
<reference evidence="10 11" key="1">
    <citation type="submission" date="2014-04" db="EMBL/GenBank/DDBJ databases">
        <authorList>
            <consortium name="DOE Joint Genome Institute"/>
            <person name="Kuo A."/>
            <person name="Kohler A."/>
            <person name="Jargeat P."/>
            <person name="Nagy L.G."/>
            <person name="Floudas D."/>
            <person name="Copeland A."/>
            <person name="Barry K.W."/>
            <person name="Cichocki N."/>
            <person name="Veneault-Fourrey C."/>
            <person name="LaButti K."/>
            <person name="Lindquist E.A."/>
            <person name="Lipzen A."/>
            <person name="Lundell T."/>
            <person name="Morin E."/>
            <person name="Murat C."/>
            <person name="Sun H."/>
            <person name="Tunlid A."/>
            <person name="Henrissat B."/>
            <person name="Grigoriev I.V."/>
            <person name="Hibbett D.S."/>
            <person name="Martin F."/>
            <person name="Nordberg H.P."/>
            <person name="Cantor M.N."/>
            <person name="Hua S.X."/>
        </authorList>
    </citation>
    <scope>NUCLEOTIDE SEQUENCE [LARGE SCALE GENOMIC DNA]</scope>
    <source>
        <strain evidence="10 11">Ve08.2h10</strain>
    </source>
</reference>
<dbReference type="InterPro" id="IPR033118">
    <property type="entry name" value="EXPERA"/>
</dbReference>
<accession>A0A0D0ECH0</accession>
<dbReference type="InterPro" id="IPR051987">
    <property type="entry name" value="Sigma-2_receptor-like"/>
</dbReference>
<dbReference type="HOGENOM" id="CLU_086812_3_0_1"/>
<dbReference type="PANTHER" id="PTHR31204">
    <property type="entry name" value="SIGMA INTRACELLULAR RECEPTOR 2"/>
    <property type="match status" value="1"/>
</dbReference>
<evidence type="ECO:0000256" key="6">
    <source>
        <dbReference type="ARBA" id="ARBA00023136"/>
    </source>
</evidence>
<evidence type="ECO:0000256" key="2">
    <source>
        <dbReference type="ARBA" id="ARBA00009096"/>
    </source>
</evidence>
<dbReference type="STRING" id="930991.A0A0D0ECH0"/>
<evidence type="ECO:0000256" key="4">
    <source>
        <dbReference type="ARBA" id="ARBA00022824"/>
    </source>
</evidence>
<comment type="similarity">
    <text evidence="2">Belongs to the TMEM97/sigma-2 receptor family.</text>
</comment>
<dbReference type="EMBL" id="KN824862">
    <property type="protein sequence ID" value="KIK99355.1"/>
    <property type="molecule type" value="Genomic_DNA"/>
</dbReference>
<dbReference type="PROSITE" id="PS51751">
    <property type="entry name" value="EXPERA"/>
    <property type="match status" value="1"/>
</dbReference>
<evidence type="ECO:0000256" key="1">
    <source>
        <dbReference type="ARBA" id="ARBA00004477"/>
    </source>
</evidence>
<protein>
    <submittedName>
        <fullName evidence="10">Unplaced genomic scaffold scaffold_40, whole genome shotgun sequence</fullName>
    </submittedName>
</protein>
<dbReference type="PANTHER" id="PTHR31204:SF1">
    <property type="entry name" value="SIGMA INTRACELLULAR RECEPTOR 2"/>
    <property type="match status" value="1"/>
</dbReference>
<dbReference type="OrthoDB" id="433124at2759"/>
<evidence type="ECO:0000256" key="8">
    <source>
        <dbReference type="SAM" id="Phobius"/>
    </source>
</evidence>
<gene>
    <name evidence="10" type="ORF">PAXRUDRAFT_822835</name>
</gene>
<feature type="transmembrane region" description="Helical" evidence="8">
    <location>
        <begin position="106"/>
        <end position="129"/>
    </location>
</feature>
<dbReference type="GO" id="GO:0005789">
    <property type="term" value="C:endoplasmic reticulum membrane"/>
    <property type="evidence" value="ECO:0007669"/>
    <property type="project" value="UniProtKB-SubCell"/>
</dbReference>
<keyword evidence="11" id="KW-1185">Reference proteome</keyword>
<feature type="domain" description="EXPERA" evidence="9">
    <location>
        <begin position="12"/>
        <end position="169"/>
    </location>
</feature>
<dbReference type="InterPro" id="IPR016964">
    <property type="entry name" value="Sigma2_recept"/>
</dbReference>
<keyword evidence="5 7" id="KW-1133">Transmembrane helix</keyword>
<feature type="transmembrane region" description="Helical" evidence="8">
    <location>
        <begin position="75"/>
        <end position="94"/>
    </location>
</feature>
<keyword evidence="6 7" id="KW-0472">Membrane</keyword>
<evidence type="ECO:0000256" key="5">
    <source>
        <dbReference type="ARBA" id="ARBA00022989"/>
    </source>
</evidence>
<sequence>MAARIPLSSRPLDLIYFTFFVIHLPASLLLDCQAVYPSWLVPSFITVLPKMYTQFSADPLINGAMGYAGDSSNFIWFKSFLALEAFFQVPVFVLGIRGLWKDSRSIYVLLLVYAASTATTTLPCLAVLLATPITSAQTIAAGIPSVTSFQRLLLLSSYVPFFLLPLFMTVDMALRVIKLVHAGAASAAGKKSQ</sequence>
<evidence type="ECO:0000313" key="11">
    <source>
        <dbReference type="Proteomes" id="UP000054538"/>
    </source>
</evidence>
<evidence type="ECO:0000256" key="3">
    <source>
        <dbReference type="ARBA" id="ARBA00022692"/>
    </source>
</evidence>
<reference evidence="11" key="2">
    <citation type="submission" date="2015-01" db="EMBL/GenBank/DDBJ databases">
        <title>Evolutionary Origins and Diversification of the Mycorrhizal Mutualists.</title>
        <authorList>
            <consortium name="DOE Joint Genome Institute"/>
            <consortium name="Mycorrhizal Genomics Consortium"/>
            <person name="Kohler A."/>
            <person name="Kuo A."/>
            <person name="Nagy L.G."/>
            <person name="Floudas D."/>
            <person name="Copeland A."/>
            <person name="Barry K.W."/>
            <person name="Cichocki N."/>
            <person name="Veneault-Fourrey C."/>
            <person name="LaButti K."/>
            <person name="Lindquist E.A."/>
            <person name="Lipzen A."/>
            <person name="Lundell T."/>
            <person name="Morin E."/>
            <person name="Murat C."/>
            <person name="Riley R."/>
            <person name="Ohm R."/>
            <person name="Sun H."/>
            <person name="Tunlid A."/>
            <person name="Henrissat B."/>
            <person name="Grigoriev I.V."/>
            <person name="Hibbett D.S."/>
            <person name="Martin F."/>
        </authorList>
    </citation>
    <scope>NUCLEOTIDE SEQUENCE [LARGE SCALE GENOMIC DNA]</scope>
    <source>
        <strain evidence="11">Ve08.2h10</strain>
    </source>
</reference>
<proteinExistence type="inferred from homology"/>
<name>A0A0D0ECH0_9AGAM</name>
<dbReference type="Pfam" id="PF05241">
    <property type="entry name" value="EBP"/>
    <property type="match status" value="1"/>
</dbReference>
<evidence type="ECO:0000313" key="10">
    <source>
        <dbReference type="EMBL" id="KIK99355.1"/>
    </source>
</evidence>
<dbReference type="FunCoup" id="A0A0D0ECH0">
    <property type="interactions" value="130"/>
</dbReference>
<comment type="subcellular location">
    <subcellularLocation>
        <location evidence="1">Endoplasmic reticulum membrane</location>
        <topology evidence="1">Multi-pass membrane protein</topology>
    </subcellularLocation>
</comment>
<evidence type="ECO:0000256" key="7">
    <source>
        <dbReference type="PROSITE-ProRule" id="PRU01087"/>
    </source>
</evidence>
<dbReference type="PIRSF" id="PIRSF031032">
    <property type="entry name" value="TMP_97_prd"/>
    <property type="match status" value="1"/>
</dbReference>
<dbReference type="Proteomes" id="UP000054538">
    <property type="component" value="Unassembled WGS sequence"/>
</dbReference>
<feature type="transmembrane region" description="Helical" evidence="8">
    <location>
        <begin position="149"/>
        <end position="168"/>
    </location>
</feature>
<feature type="transmembrane region" description="Helical" evidence="8">
    <location>
        <begin position="12"/>
        <end position="30"/>
    </location>
</feature>
<dbReference type="InParanoid" id="A0A0D0ECH0"/>